<dbReference type="PANTHER" id="PTHR10353:SF137">
    <property type="entry name" value="MYROSINASE 3-RELATED"/>
    <property type="match status" value="1"/>
</dbReference>
<dbReference type="PROSITE" id="PS00653">
    <property type="entry name" value="GLYCOSYL_HYDROL_F1_2"/>
    <property type="match status" value="1"/>
</dbReference>
<proteinExistence type="inferred from homology"/>
<sequence length="499" mass="56866">MLDDIDHSNYNNRLSPTYHVDKFNRSSFPPGFIFGAASAAYQVEGGWNADGKGPSIWDTFTHKYPEKIQDHSTGDVAADSYHRYKEDVELLKGMNMDAYRFSISWPRVLPSGKISGGVNEKGIEYYNNLINHLLANGIKPVVTLFHWDLPQALEDEYGGFLSDKIIHDFHGYANLCFEKFGDRVKQWITLNEPWSFSQGYDGGGSAPNRCSSWLNNSCVAGDSGTEPYLVMHHQLLAHAHAVRLYRTKYQDHQKGIIGIALVGPWFVPFSNSLADKHAALRAMDFQLGWNLDPLGFGKYPKSMRTLVKDRLPKFTEEQSDLVKGSFDFLGLNYYTANYAKDASGVKISNPRYSTDSQANSTIAMRHGKPIGQQAGSSWLRIYPKGIWRLLRYVRARYQDPIIYITENGVDDKDDPSVPLKEALKDSFRIRYYHDHLSFLHRAIRAGAKVKGFFGWAVIDNLEWGNGYTVRFGLNYVDFKNGTKRYPKLSAKWFQKFLQK</sequence>
<dbReference type="InterPro" id="IPR001360">
    <property type="entry name" value="Glyco_hydro_1"/>
</dbReference>
<dbReference type="SUPFAM" id="SSF51445">
    <property type="entry name" value="(Trans)glycosidases"/>
    <property type="match status" value="1"/>
</dbReference>
<keyword evidence="3" id="KW-0326">Glycosidase</keyword>
<evidence type="ECO:0000313" key="5">
    <source>
        <dbReference type="Proteomes" id="UP001652660"/>
    </source>
</evidence>
<dbReference type="GO" id="GO:0008422">
    <property type="term" value="F:beta-glucosidase activity"/>
    <property type="evidence" value="ECO:0007669"/>
    <property type="project" value="TreeGrafter"/>
</dbReference>
<dbReference type="Pfam" id="PF00232">
    <property type="entry name" value="Glyco_hydro_1"/>
    <property type="match status" value="1"/>
</dbReference>
<dbReference type="PRINTS" id="PR00131">
    <property type="entry name" value="GLHYDRLASE1"/>
</dbReference>
<name>A0A6P6SIY5_COFAR</name>
<dbReference type="Proteomes" id="UP001652660">
    <property type="component" value="Chromosome 1e"/>
</dbReference>
<evidence type="ECO:0000256" key="4">
    <source>
        <dbReference type="RuleBase" id="RU003690"/>
    </source>
</evidence>
<evidence type="ECO:0000256" key="2">
    <source>
        <dbReference type="ARBA" id="ARBA00022801"/>
    </source>
</evidence>
<dbReference type="GeneID" id="113691717"/>
<evidence type="ECO:0000313" key="6">
    <source>
        <dbReference type="RefSeq" id="XP_027065804.2"/>
    </source>
</evidence>
<protein>
    <submittedName>
        <fullName evidence="6">Beta-glucosidase 12-like</fullName>
    </submittedName>
</protein>
<dbReference type="GO" id="GO:0005975">
    <property type="term" value="P:carbohydrate metabolic process"/>
    <property type="evidence" value="ECO:0007669"/>
    <property type="project" value="InterPro"/>
</dbReference>
<comment type="similarity">
    <text evidence="1 4">Belongs to the glycosyl hydrolase 1 family.</text>
</comment>
<reference evidence="5" key="1">
    <citation type="journal article" date="2025" name="Foods">
        <title>Unveiling the Microbial Signatures of Arabica Coffee Cherries: Insights into Ripeness Specific Diversity, Functional Traits, and Implications for Quality and Safety.</title>
        <authorList>
            <consortium name="RefSeq"/>
            <person name="Tenea G.N."/>
            <person name="Cifuentes V."/>
            <person name="Reyes P."/>
            <person name="Cevallos-Vallejos M."/>
        </authorList>
    </citation>
    <scope>NUCLEOTIDE SEQUENCE [LARGE SCALE GENOMIC DNA]</scope>
</reference>
<reference evidence="6" key="2">
    <citation type="submission" date="2025-08" db="UniProtKB">
        <authorList>
            <consortium name="RefSeq"/>
        </authorList>
    </citation>
    <scope>IDENTIFICATION</scope>
    <source>
        <tissue evidence="6">Leaves</tissue>
    </source>
</reference>
<organism evidence="5 6">
    <name type="scientific">Coffea arabica</name>
    <name type="common">Arabian coffee</name>
    <dbReference type="NCBI Taxonomy" id="13443"/>
    <lineage>
        <taxon>Eukaryota</taxon>
        <taxon>Viridiplantae</taxon>
        <taxon>Streptophyta</taxon>
        <taxon>Embryophyta</taxon>
        <taxon>Tracheophyta</taxon>
        <taxon>Spermatophyta</taxon>
        <taxon>Magnoliopsida</taxon>
        <taxon>eudicotyledons</taxon>
        <taxon>Gunneridae</taxon>
        <taxon>Pentapetalae</taxon>
        <taxon>asterids</taxon>
        <taxon>lamiids</taxon>
        <taxon>Gentianales</taxon>
        <taxon>Rubiaceae</taxon>
        <taxon>Ixoroideae</taxon>
        <taxon>Gardenieae complex</taxon>
        <taxon>Bertiereae - Coffeeae clade</taxon>
        <taxon>Coffeeae</taxon>
        <taxon>Coffea</taxon>
    </lineage>
</organism>
<dbReference type="InterPro" id="IPR017853">
    <property type="entry name" value="GH"/>
</dbReference>
<dbReference type="GO" id="GO:0009821">
    <property type="term" value="P:alkaloid biosynthetic process"/>
    <property type="evidence" value="ECO:0007669"/>
    <property type="project" value="UniProtKB-ARBA"/>
</dbReference>
<dbReference type="Gene3D" id="3.20.20.80">
    <property type="entry name" value="Glycosidases"/>
    <property type="match status" value="1"/>
</dbReference>
<keyword evidence="5" id="KW-1185">Reference proteome</keyword>
<evidence type="ECO:0000256" key="1">
    <source>
        <dbReference type="ARBA" id="ARBA00010838"/>
    </source>
</evidence>
<dbReference type="InterPro" id="IPR033132">
    <property type="entry name" value="GH_1_N_CS"/>
</dbReference>
<evidence type="ECO:0000256" key="3">
    <source>
        <dbReference type="ARBA" id="ARBA00023295"/>
    </source>
</evidence>
<gene>
    <name evidence="6" type="primary">LOC113691717</name>
</gene>
<dbReference type="RefSeq" id="XP_027065804.2">
    <property type="nucleotide sequence ID" value="XM_027210003.2"/>
</dbReference>
<keyword evidence="2" id="KW-0378">Hydrolase</keyword>
<dbReference type="AlphaFoldDB" id="A0A6P6SIY5"/>
<accession>A0A6P6SIY5</accession>
<dbReference type="OrthoDB" id="65569at2759"/>
<dbReference type="PANTHER" id="PTHR10353">
    <property type="entry name" value="GLYCOSYL HYDROLASE"/>
    <property type="match status" value="1"/>
</dbReference>